<keyword evidence="1" id="KW-1133">Transmembrane helix</keyword>
<feature type="transmembrane region" description="Helical" evidence="1">
    <location>
        <begin position="54"/>
        <end position="73"/>
    </location>
</feature>
<feature type="transmembrane region" description="Helical" evidence="1">
    <location>
        <begin position="105"/>
        <end position="127"/>
    </location>
</feature>
<feature type="non-terminal residue" evidence="2">
    <location>
        <position position="1"/>
    </location>
</feature>
<dbReference type="Pfam" id="PF07907">
    <property type="entry name" value="YibE_F"/>
    <property type="match status" value="1"/>
</dbReference>
<feature type="transmembrane region" description="Helical" evidence="1">
    <location>
        <begin position="79"/>
        <end position="98"/>
    </location>
</feature>
<name>X1JWM8_9ZZZZ</name>
<feature type="transmembrane region" description="Helical" evidence="1">
    <location>
        <begin position="30"/>
        <end position="47"/>
    </location>
</feature>
<evidence type="ECO:0000313" key="2">
    <source>
        <dbReference type="EMBL" id="GAH74193.1"/>
    </source>
</evidence>
<keyword evidence="1" id="KW-0812">Transmembrane</keyword>
<accession>X1JWM8</accession>
<gene>
    <name evidence="2" type="ORF">S03H2_41984</name>
</gene>
<dbReference type="AlphaFoldDB" id="X1JWM8"/>
<protein>
    <submittedName>
        <fullName evidence="2">Uncharacterized protein</fullName>
    </submittedName>
</protein>
<keyword evidence="1" id="KW-0472">Membrane</keyword>
<evidence type="ECO:0000256" key="1">
    <source>
        <dbReference type="SAM" id="Phobius"/>
    </source>
</evidence>
<organism evidence="2">
    <name type="scientific">marine sediment metagenome</name>
    <dbReference type="NCBI Taxonomy" id="412755"/>
    <lineage>
        <taxon>unclassified sequences</taxon>
        <taxon>metagenomes</taxon>
        <taxon>ecological metagenomes</taxon>
    </lineage>
</organism>
<sequence>RSGDAVLLQSQCIDEEVTYATVMDFSRGRWLIHFVFVLLAIVLLVGGRQGLRAMAALLLCGAILYPIVAGVGAGRWPALPSFLIASGPLCVGVFLILAGPTRKALAAASGAFGGLLAGAGCAVAAAVGTRPDRAAIRLHDGHPHVHRGVRD</sequence>
<dbReference type="EMBL" id="BARU01026111">
    <property type="protein sequence ID" value="GAH74193.1"/>
    <property type="molecule type" value="Genomic_DNA"/>
</dbReference>
<comment type="caution">
    <text evidence="2">The sequence shown here is derived from an EMBL/GenBank/DDBJ whole genome shotgun (WGS) entry which is preliminary data.</text>
</comment>
<dbReference type="InterPro" id="IPR012507">
    <property type="entry name" value="YibE_F"/>
</dbReference>
<reference evidence="2" key="1">
    <citation type="journal article" date="2014" name="Front. Microbiol.">
        <title>High frequency of phylogenetically diverse reductive dehalogenase-homologous genes in deep subseafloor sedimentary metagenomes.</title>
        <authorList>
            <person name="Kawai M."/>
            <person name="Futagami T."/>
            <person name="Toyoda A."/>
            <person name="Takaki Y."/>
            <person name="Nishi S."/>
            <person name="Hori S."/>
            <person name="Arai W."/>
            <person name="Tsubouchi T."/>
            <person name="Morono Y."/>
            <person name="Uchiyama I."/>
            <person name="Ito T."/>
            <person name="Fujiyama A."/>
            <person name="Inagaki F."/>
            <person name="Takami H."/>
        </authorList>
    </citation>
    <scope>NUCLEOTIDE SEQUENCE</scope>
    <source>
        <strain evidence="2">Expedition CK06-06</strain>
    </source>
</reference>
<proteinExistence type="predicted"/>